<dbReference type="Pfam" id="PF08530">
    <property type="entry name" value="PepX_C"/>
    <property type="match status" value="1"/>
</dbReference>
<dbReference type="Gene3D" id="3.40.50.1820">
    <property type="entry name" value="alpha/beta hydrolase"/>
    <property type="match status" value="1"/>
</dbReference>
<dbReference type="EMBL" id="ML978080">
    <property type="protein sequence ID" value="KAF2008962.1"/>
    <property type="molecule type" value="Genomic_DNA"/>
</dbReference>
<dbReference type="SUPFAM" id="SSF49785">
    <property type="entry name" value="Galactose-binding domain-like"/>
    <property type="match status" value="1"/>
</dbReference>
<dbReference type="AlphaFoldDB" id="A0A6A5X7Q3"/>
<dbReference type="RefSeq" id="XP_033377301.1">
    <property type="nucleotide sequence ID" value="XM_033525518.1"/>
</dbReference>
<evidence type="ECO:0000313" key="3">
    <source>
        <dbReference type="Proteomes" id="UP000799778"/>
    </source>
</evidence>
<feature type="domain" description="Xaa-Pro dipeptidyl-peptidase C-terminal" evidence="1">
    <location>
        <begin position="109"/>
        <end position="348"/>
    </location>
</feature>
<sequence length="618" mass="70641">MSMKGGIPETQFSSVYAHLYNWGHGLVEDAKDAITSHPYFDEYWQSKIPALERIECPVYIICGWGDHGIHTRGTLNAYYNINSKEKYLELHQYQKWEFAVSEESLSRQKAFLDRFLLGLSTEVLHWPKVRYTVRERFYVGDWRFASTFPLPNTTYTKMYPTMNKGLSLIALPNASSIAYDARKGKATFDFPVINPLEFVGHAKLKLWVEAKGAENMDLFVTLRKTDRHGNEVFFPWMTIIEDGPIAMGWLRVSRRELDQDRSKPWQPYHSHRRDLEPLKPGQIVPVEIEILPTSCKLRRGETLHVDISGHDYHENGYSKMIPLPRHTETVNQGEHIIHFGGQYDSHLYLPVLPPVSGSALESKKPVKMSLVARRVRGWTDEQFLSEYTGKHAEMTKAMASMVSVLRNYTQVVCCPPPRTERIKPSVYAPWDCMTTLAWSSLDGLWGSLQAPQYKASAGKHVFTDDESVGLLSESFIDFNFDPSQFLKRSSGYMVSLLLATSVSRETDELNLTEDLAARAETIKQVGAGTALLRYVLNRAITPPDPAGFFAGTPFSGFDWLTMGAMEQFWFPDLESINEFFRDTKRWETFQELPPSFNWDNSLLMIGKENVVVNKDLGI</sequence>
<dbReference type="InterPro" id="IPR008979">
    <property type="entry name" value="Galactose-bd-like_sf"/>
</dbReference>
<dbReference type="Gene3D" id="3.30.70.100">
    <property type="match status" value="1"/>
</dbReference>
<accession>A0A6A5X7Q3</accession>
<dbReference type="SMART" id="SM00939">
    <property type="entry name" value="PepX_C"/>
    <property type="match status" value="1"/>
</dbReference>
<keyword evidence="3" id="KW-1185">Reference proteome</keyword>
<dbReference type="GO" id="GO:0008239">
    <property type="term" value="F:dipeptidyl-peptidase activity"/>
    <property type="evidence" value="ECO:0007669"/>
    <property type="project" value="InterPro"/>
</dbReference>
<dbReference type="InterPro" id="IPR029058">
    <property type="entry name" value="AB_hydrolase_fold"/>
</dbReference>
<dbReference type="InterPro" id="IPR013736">
    <property type="entry name" value="Xaa-Pro_dipept_C"/>
</dbReference>
<dbReference type="NCBIfam" id="TIGR00976">
    <property type="entry name" value="CocE_NonD"/>
    <property type="match status" value="1"/>
</dbReference>
<evidence type="ECO:0000313" key="2">
    <source>
        <dbReference type="EMBL" id="KAF2008962.1"/>
    </source>
</evidence>
<reference evidence="2" key="1">
    <citation type="journal article" date="2020" name="Stud. Mycol.">
        <title>101 Dothideomycetes genomes: a test case for predicting lifestyles and emergence of pathogens.</title>
        <authorList>
            <person name="Haridas S."/>
            <person name="Albert R."/>
            <person name="Binder M."/>
            <person name="Bloem J."/>
            <person name="Labutti K."/>
            <person name="Salamov A."/>
            <person name="Andreopoulos B."/>
            <person name="Baker S."/>
            <person name="Barry K."/>
            <person name="Bills G."/>
            <person name="Bluhm B."/>
            <person name="Cannon C."/>
            <person name="Castanera R."/>
            <person name="Culley D."/>
            <person name="Daum C."/>
            <person name="Ezra D."/>
            <person name="Gonzalez J."/>
            <person name="Henrissat B."/>
            <person name="Kuo A."/>
            <person name="Liang C."/>
            <person name="Lipzen A."/>
            <person name="Lutzoni F."/>
            <person name="Magnuson J."/>
            <person name="Mondo S."/>
            <person name="Nolan M."/>
            <person name="Ohm R."/>
            <person name="Pangilinan J."/>
            <person name="Park H.-J."/>
            <person name="Ramirez L."/>
            <person name="Alfaro M."/>
            <person name="Sun H."/>
            <person name="Tritt A."/>
            <person name="Yoshinaga Y."/>
            <person name="Zwiers L.-H."/>
            <person name="Turgeon B."/>
            <person name="Goodwin S."/>
            <person name="Spatafora J."/>
            <person name="Crous P."/>
            <person name="Grigoriev I."/>
        </authorList>
    </citation>
    <scope>NUCLEOTIDE SEQUENCE</scope>
    <source>
        <strain evidence="2">CBS 175.79</strain>
    </source>
</reference>
<proteinExistence type="predicted"/>
<protein>
    <submittedName>
        <fullName evidence="2">CocE/NonD family hydrolase</fullName>
    </submittedName>
</protein>
<keyword evidence="2" id="KW-0378">Hydrolase</keyword>
<dbReference type="InterPro" id="IPR005674">
    <property type="entry name" value="CocE/Ser_esterase"/>
</dbReference>
<dbReference type="OrthoDB" id="2578740at2759"/>
<gene>
    <name evidence="2" type="ORF">BU24DRAFT_402270</name>
</gene>
<organism evidence="2 3">
    <name type="scientific">Aaosphaeria arxii CBS 175.79</name>
    <dbReference type="NCBI Taxonomy" id="1450172"/>
    <lineage>
        <taxon>Eukaryota</taxon>
        <taxon>Fungi</taxon>
        <taxon>Dikarya</taxon>
        <taxon>Ascomycota</taxon>
        <taxon>Pezizomycotina</taxon>
        <taxon>Dothideomycetes</taxon>
        <taxon>Pleosporomycetidae</taxon>
        <taxon>Pleosporales</taxon>
        <taxon>Pleosporales incertae sedis</taxon>
        <taxon>Aaosphaeria</taxon>
    </lineage>
</organism>
<dbReference type="SUPFAM" id="SSF53474">
    <property type="entry name" value="alpha/beta-Hydrolases"/>
    <property type="match status" value="1"/>
</dbReference>
<name>A0A6A5X7Q3_9PLEO</name>
<dbReference type="GeneID" id="54282915"/>
<dbReference type="Proteomes" id="UP000799778">
    <property type="component" value="Unassembled WGS sequence"/>
</dbReference>
<dbReference type="SUPFAM" id="SSF54909">
    <property type="entry name" value="Dimeric alpha+beta barrel"/>
    <property type="match status" value="1"/>
</dbReference>
<evidence type="ECO:0000259" key="1">
    <source>
        <dbReference type="SMART" id="SM00939"/>
    </source>
</evidence>
<dbReference type="Gene3D" id="2.60.120.260">
    <property type="entry name" value="Galactose-binding domain-like"/>
    <property type="match status" value="1"/>
</dbReference>
<dbReference type="InterPro" id="IPR011008">
    <property type="entry name" value="Dimeric_a/b-barrel"/>
</dbReference>